<keyword evidence="3" id="KW-0689">Ribosomal protein</keyword>
<dbReference type="GO" id="GO:0005739">
    <property type="term" value="C:mitochondrion"/>
    <property type="evidence" value="ECO:0007669"/>
    <property type="project" value="UniProtKB-SubCell"/>
</dbReference>
<dbReference type="InterPro" id="IPR024629">
    <property type="entry name" value="Ribosomal_mL67"/>
</dbReference>
<dbReference type="GO" id="GO:0003735">
    <property type="term" value="F:structural constituent of ribosome"/>
    <property type="evidence" value="ECO:0007669"/>
    <property type="project" value="TreeGrafter"/>
</dbReference>
<evidence type="ECO:0000256" key="8">
    <source>
        <dbReference type="ARBA" id="ARBA00035185"/>
    </source>
</evidence>
<name>A0A0E9NQI5_SAICN</name>
<evidence type="ECO:0000256" key="1">
    <source>
        <dbReference type="ARBA" id="ARBA00004173"/>
    </source>
</evidence>
<evidence type="ECO:0000256" key="4">
    <source>
        <dbReference type="ARBA" id="ARBA00023015"/>
    </source>
</evidence>
<evidence type="ECO:0000256" key="6">
    <source>
        <dbReference type="ARBA" id="ARBA00023163"/>
    </source>
</evidence>
<dbReference type="Pfam" id="PF12829">
    <property type="entry name" value="Mhr1"/>
    <property type="match status" value="1"/>
</dbReference>
<keyword evidence="5" id="KW-0496">Mitochondrion</keyword>
<comment type="caution">
    <text evidence="9">The sequence shown here is derived from an EMBL/GenBank/DDBJ whole genome shotgun (WGS) entry which is preliminary data.</text>
</comment>
<keyword evidence="10" id="KW-1185">Reference proteome</keyword>
<evidence type="ECO:0000313" key="9">
    <source>
        <dbReference type="EMBL" id="GAO52058.1"/>
    </source>
</evidence>
<keyword evidence="6" id="KW-0804">Transcription</keyword>
<dbReference type="AlphaFoldDB" id="A0A0E9NQI5"/>
<dbReference type="STRING" id="698492.A0A0E9NQI5"/>
<dbReference type="GO" id="GO:0003697">
    <property type="term" value="F:single-stranded DNA binding"/>
    <property type="evidence" value="ECO:0007669"/>
    <property type="project" value="InterPro"/>
</dbReference>
<proteinExistence type="inferred from homology"/>
<evidence type="ECO:0000256" key="7">
    <source>
        <dbReference type="ARBA" id="ARBA00023274"/>
    </source>
</evidence>
<reference evidence="9 10" key="1">
    <citation type="journal article" date="2011" name="J. Gen. Appl. Microbiol.">
        <title>Draft genome sequencing of the enigmatic yeast Saitoella complicata.</title>
        <authorList>
            <person name="Nishida H."/>
            <person name="Hamamoto M."/>
            <person name="Sugiyama J."/>
        </authorList>
    </citation>
    <scope>NUCLEOTIDE SEQUENCE [LARGE SCALE GENOMIC DNA]</scope>
    <source>
        <strain evidence="9 10">NRRL Y-17804</strain>
    </source>
</reference>
<organism evidence="9 10">
    <name type="scientific">Saitoella complicata (strain BCRC 22490 / CBS 7301 / JCM 7358 / NBRC 10748 / NRRL Y-17804)</name>
    <dbReference type="NCBI Taxonomy" id="698492"/>
    <lineage>
        <taxon>Eukaryota</taxon>
        <taxon>Fungi</taxon>
        <taxon>Dikarya</taxon>
        <taxon>Ascomycota</taxon>
        <taxon>Taphrinomycotina</taxon>
        <taxon>Taphrinomycotina incertae sedis</taxon>
        <taxon>Saitoella</taxon>
    </lineage>
</organism>
<dbReference type="GO" id="GO:0000150">
    <property type="term" value="F:DNA strand exchange activity"/>
    <property type="evidence" value="ECO:0007669"/>
    <property type="project" value="InterPro"/>
</dbReference>
<evidence type="ECO:0000256" key="2">
    <source>
        <dbReference type="ARBA" id="ARBA00010741"/>
    </source>
</evidence>
<dbReference type="Proteomes" id="UP000033140">
    <property type="component" value="Unassembled WGS sequence"/>
</dbReference>
<keyword evidence="4" id="KW-0805">Transcription regulation</keyword>
<accession>A0A0E9NQI5</accession>
<reference evidence="9 10" key="3">
    <citation type="journal article" date="2015" name="Genome Announc.">
        <title>Draft Genome Sequence of the Archiascomycetous Yeast Saitoella complicata.</title>
        <authorList>
            <person name="Yamauchi K."/>
            <person name="Kondo S."/>
            <person name="Hamamoto M."/>
            <person name="Takahashi Y."/>
            <person name="Ogura Y."/>
            <person name="Hayashi T."/>
            <person name="Nishida H."/>
        </authorList>
    </citation>
    <scope>NUCLEOTIDE SEQUENCE [LARGE SCALE GENOMIC DNA]</scope>
    <source>
        <strain evidence="9 10">NRRL Y-17804</strain>
    </source>
</reference>
<keyword evidence="7" id="KW-0687">Ribonucleoprotein</keyword>
<evidence type="ECO:0000313" key="10">
    <source>
        <dbReference type="Proteomes" id="UP000033140"/>
    </source>
</evidence>
<evidence type="ECO:0000256" key="3">
    <source>
        <dbReference type="ARBA" id="ARBA00022980"/>
    </source>
</evidence>
<evidence type="ECO:0000256" key="5">
    <source>
        <dbReference type="ARBA" id="ARBA00023128"/>
    </source>
</evidence>
<dbReference type="GO" id="GO:1990904">
    <property type="term" value="C:ribonucleoprotein complex"/>
    <property type="evidence" value="ECO:0007669"/>
    <property type="project" value="UniProtKB-KW"/>
</dbReference>
<dbReference type="EMBL" id="BACD03000058">
    <property type="protein sequence ID" value="GAO52058.1"/>
    <property type="molecule type" value="Genomic_DNA"/>
</dbReference>
<dbReference type="GO" id="GO:0005840">
    <property type="term" value="C:ribosome"/>
    <property type="evidence" value="ECO:0007669"/>
    <property type="project" value="UniProtKB-KW"/>
</dbReference>
<dbReference type="PANTHER" id="PTHR28184:SF1">
    <property type="entry name" value="LARGE RIBOSOMAL SUBUNIT PROTEIN ML67"/>
    <property type="match status" value="1"/>
</dbReference>
<sequence length="245" mass="27839">MSSRKHMLSSKTVYLFRNIQTKQVVSSLTRQINNERALKQLPVGTKHLAPQKLQMRKDIWLPLAMATFKSCKSAQAAETLLKHYKQLRASAPLDPAEFKTTKKARKIIHMDQIGESVADLAAAIKKDPKGAVVQWGKKEFKAWVEEGAWGEKCEHLEKEILLARGHEWIPEPEVYLDGKRAEFVMQDGEIMSAVPMGKSARERRSKKRLRGWEVSERSKIQDQGGLKREHIALYADELENLAAGV</sequence>
<protein>
    <recommendedName>
        <fullName evidence="8">Large ribosomal subunit protein mL67</fullName>
    </recommendedName>
</protein>
<dbReference type="PANTHER" id="PTHR28184">
    <property type="entry name" value="MITOCHONDRIAL HOMOLOGOUS RECOMBINATION PROTEIN 1"/>
    <property type="match status" value="1"/>
</dbReference>
<comment type="subcellular location">
    <subcellularLocation>
        <location evidence="1">Mitochondrion</location>
    </subcellularLocation>
</comment>
<gene>
    <name evidence="9" type="ORF">G7K_6145-t1</name>
</gene>
<comment type="similarity">
    <text evidence="2">Belongs to the mitochondrion-specific ribosomal protein mL67 family.</text>
</comment>
<reference evidence="9 10" key="2">
    <citation type="journal article" date="2014" name="J. Gen. Appl. Microbiol.">
        <title>The early diverging ascomycetous budding yeast Saitoella complicata has three histone deacetylases belonging to the Clr6, Hos2, and Rpd3 lineages.</title>
        <authorList>
            <person name="Nishida H."/>
            <person name="Matsumoto T."/>
            <person name="Kondo S."/>
            <person name="Hamamoto M."/>
            <person name="Yoshikawa H."/>
        </authorList>
    </citation>
    <scope>NUCLEOTIDE SEQUENCE [LARGE SCALE GENOMIC DNA]</scope>
    <source>
        <strain evidence="9 10">NRRL Y-17804</strain>
    </source>
</reference>